<evidence type="ECO:0000256" key="1">
    <source>
        <dbReference type="ARBA" id="ARBA00004477"/>
    </source>
</evidence>
<evidence type="ECO:0000313" key="6">
    <source>
        <dbReference type="Proteomes" id="UP000683925"/>
    </source>
</evidence>
<dbReference type="AlphaFoldDB" id="A0A8S1W4G3"/>
<keyword evidence="3" id="KW-0472">Membrane</keyword>
<comment type="caution">
    <text evidence="5">The sequence shown here is derived from an EMBL/GenBank/DDBJ whole genome shotgun (WGS) entry which is preliminary data.</text>
</comment>
<dbReference type="InterPro" id="IPR007369">
    <property type="entry name" value="Peptidase_A22B_SPP"/>
</dbReference>
<dbReference type="PANTHER" id="PTHR12174:SF23">
    <property type="entry name" value="MINOR HISTOCOMPATIBILITY ANTIGEN H13"/>
    <property type="match status" value="1"/>
</dbReference>
<evidence type="ECO:0000256" key="4">
    <source>
        <dbReference type="SAM" id="SignalP"/>
    </source>
</evidence>
<feature type="transmembrane region" description="Helical" evidence="3">
    <location>
        <begin position="241"/>
        <end position="266"/>
    </location>
</feature>
<reference evidence="5" key="1">
    <citation type="submission" date="2021-01" db="EMBL/GenBank/DDBJ databases">
        <authorList>
            <consortium name="Genoscope - CEA"/>
            <person name="William W."/>
        </authorList>
    </citation>
    <scope>NUCLEOTIDE SEQUENCE</scope>
</reference>
<feature type="transmembrane region" description="Helical" evidence="3">
    <location>
        <begin position="407"/>
        <end position="429"/>
    </location>
</feature>
<feature type="transmembrane region" description="Helical" evidence="3">
    <location>
        <begin position="278"/>
        <end position="295"/>
    </location>
</feature>
<keyword evidence="2" id="KW-0256">Endoplasmic reticulum</keyword>
<evidence type="ECO:0000256" key="2">
    <source>
        <dbReference type="ARBA" id="ARBA00022824"/>
    </source>
</evidence>
<dbReference type="GO" id="GO:0006465">
    <property type="term" value="P:signal peptide processing"/>
    <property type="evidence" value="ECO:0007669"/>
    <property type="project" value="TreeGrafter"/>
</dbReference>
<feature type="transmembrane region" description="Helical" evidence="3">
    <location>
        <begin position="380"/>
        <end position="400"/>
    </location>
</feature>
<name>A0A8S1W4G3_PAROT</name>
<gene>
    <name evidence="5" type="ORF">POCTA_138.1.T0800211</name>
</gene>
<accession>A0A8S1W4G3</accession>
<feature type="chain" id="PRO_5035932023" description="Intimal thickness related receptor IRP domain-containing protein" evidence="4">
    <location>
        <begin position="20"/>
        <end position="506"/>
    </location>
</feature>
<dbReference type="GO" id="GO:0042500">
    <property type="term" value="F:aspartic endopeptidase activity, intramembrane cleaving"/>
    <property type="evidence" value="ECO:0007669"/>
    <property type="project" value="InterPro"/>
</dbReference>
<dbReference type="GO" id="GO:0098553">
    <property type="term" value="C:lumenal side of endoplasmic reticulum membrane"/>
    <property type="evidence" value="ECO:0007669"/>
    <property type="project" value="TreeGrafter"/>
</dbReference>
<feature type="signal peptide" evidence="4">
    <location>
        <begin position="1"/>
        <end position="19"/>
    </location>
</feature>
<sequence length="506" mass="58133">MQILLLYLPLFIFCQKVRIYIKADQSEYLVYKNNQVQFEFQKENLQQEVTCKPPRSFGVSSTDSAIGYSNQILRIQNDDIVSFNVQAEQKTEKDTSITLLTEVISEDGILRPKSEISFLLQQRCPQKVDLTSENYWTSIIVNLNITQVSQTNIDKVQFAMIFTCDRSFRDKTFDWSLPILLIITTLLIAFLAKHTRIISFRWRANGHDFQGFEIGFMIIGIYILSYASGATVYIATGFSDLIRYSLIVIACTIGTLAVFFVSTELACLLKANSSIRKYNLIIASVVSLLIGLPYYFWMPWYLNDIISLAFIFLIVKFFRLKNLKTAAALMFSNMILDSTFAIYIHYTKDESYNTSVLQYLNCPLELQLPLMKLQYDKNCAWISLFSQAIPGLFLSLAYRIDRSKRTFTYGLAGVLSLIISEGFWVVATVSVKHSIPQSLFTHPILLGALTLNSIRRAEFSSYLFGDYLFDQSYYRLRGISLEDCREPQFLLNMESLPDIKQHPTDL</sequence>
<proteinExistence type="predicted"/>
<dbReference type="OrthoDB" id="299112at2759"/>
<comment type="subcellular location">
    <subcellularLocation>
        <location evidence="1">Endoplasmic reticulum membrane</location>
        <topology evidence="1">Multi-pass membrane protein</topology>
    </subcellularLocation>
</comment>
<evidence type="ECO:0000313" key="5">
    <source>
        <dbReference type="EMBL" id="CAD8183222.1"/>
    </source>
</evidence>
<protein>
    <recommendedName>
        <fullName evidence="7">Intimal thickness related receptor IRP domain-containing protein</fullName>
    </recommendedName>
</protein>
<keyword evidence="3" id="KW-1133">Transmembrane helix</keyword>
<dbReference type="OMA" id="DKNCAWI"/>
<dbReference type="Proteomes" id="UP000683925">
    <property type="component" value="Unassembled WGS sequence"/>
</dbReference>
<feature type="transmembrane region" description="Helical" evidence="3">
    <location>
        <begin position="214"/>
        <end position="235"/>
    </location>
</feature>
<organism evidence="5 6">
    <name type="scientific">Paramecium octaurelia</name>
    <dbReference type="NCBI Taxonomy" id="43137"/>
    <lineage>
        <taxon>Eukaryota</taxon>
        <taxon>Sar</taxon>
        <taxon>Alveolata</taxon>
        <taxon>Ciliophora</taxon>
        <taxon>Intramacronucleata</taxon>
        <taxon>Oligohymenophorea</taxon>
        <taxon>Peniculida</taxon>
        <taxon>Parameciidae</taxon>
        <taxon>Paramecium</taxon>
    </lineage>
</organism>
<keyword evidence="4" id="KW-0732">Signal</keyword>
<keyword evidence="3" id="KW-0812">Transmembrane</keyword>
<dbReference type="GO" id="GO:0033619">
    <property type="term" value="P:membrane protein proteolysis"/>
    <property type="evidence" value="ECO:0007669"/>
    <property type="project" value="TreeGrafter"/>
</dbReference>
<feature type="transmembrane region" description="Helical" evidence="3">
    <location>
        <begin position="301"/>
        <end position="318"/>
    </location>
</feature>
<keyword evidence="6" id="KW-1185">Reference proteome</keyword>
<evidence type="ECO:0000256" key="3">
    <source>
        <dbReference type="SAM" id="Phobius"/>
    </source>
</evidence>
<feature type="transmembrane region" description="Helical" evidence="3">
    <location>
        <begin position="175"/>
        <end position="193"/>
    </location>
</feature>
<dbReference type="EMBL" id="CAJJDP010000079">
    <property type="protein sequence ID" value="CAD8183222.1"/>
    <property type="molecule type" value="Genomic_DNA"/>
</dbReference>
<feature type="transmembrane region" description="Helical" evidence="3">
    <location>
        <begin position="325"/>
        <end position="346"/>
    </location>
</feature>
<dbReference type="Pfam" id="PF04258">
    <property type="entry name" value="Peptidase_A22B"/>
    <property type="match status" value="1"/>
</dbReference>
<dbReference type="PANTHER" id="PTHR12174">
    <property type="entry name" value="SIGNAL PEPTIDE PEPTIDASE"/>
    <property type="match status" value="1"/>
</dbReference>
<evidence type="ECO:0008006" key="7">
    <source>
        <dbReference type="Google" id="ProtNLM"/>
    </source>
</evidence>
<dbReference type="GO" id="GO:0098554">
    <property type="term" value="C:cytoplasmic side of endoplasmic reticulum membrane"/>
    <property type="evidence" value="ECO:0007669"/>
    <property type="project" value="TreeGrafter"/>
</dbReference>